<evidence type="ECO:0000256" key="1">
    <source>
        <dbReference type="SAM" id="Coils"/>
    </source>
</evidence>
<dbReference type="AlphaFoldDB" id="A0A382HLK8"/>
<sequence>MWVYTEIDETLLVIEIQNSTVQELQNEVRELQSEIESLSRADVIAKRARNELDMVFTQPETLQITIDPLLMKNL</sequence>
<proteinExistence type="predicted"/>
<keyword evidence="1" id="KW-0175">Coiled coil</keyword>
<organism evidence="2">
    <name type="scientific">marine metagenome</name>
    <dbReference type="NCBI Taxonomy" id="408172"/>
    <lineage>
        <taxon>unclassified sequences</taxon>
        <taxon>metagenomes</taxon>
        <taxon>ecological metagenomes</taxon>
    </lineage>
</organism>
<evidence type="ECO:0008006" key="3">
    <source>
        <dbReference type="Google" id="ProtNLM"/>
    </source>
</evidence>
<dbReference type="EMBL" id="UINC01062038">
    <property type="protein sequence ID" value="SVB88254.1"/>
    <property type="molecule type" value="Genomic_DNA"/>
</dbReference>
<name>A0A382HLK8_9ZZZZ</name>
<feature type="coiled-coil region" evidence="1">
    <location>
        <begin position="14"/>
        <end position="41"/>
    </location>
</feature>
<evidence type="ECO:0000313" key="2">
    <source>
        <dbReference type="EMBL" id="SVB88254.1"/>
    </source>
</evidence>
<accession>A0A382HLK8</accession>
<dbReference type="InterPro" id="IPR007060">
    <property type="entry name" value="FtsL/DivIC"/>
</dbReference>
<dbReference type="Pfam" id="PF04977">
    <property type="entry name" value="DivIC"/>
    <property type="match status" value="1"/>
</dbReference>
<gene>
    <name evidence="2" type="ORF">METZ01_LOCUS241108</name>
</gene>
<reference evidence="2" key="1">
    <citation type="submission" date="2018-05" db="EMBL/GenBank/DDBJ databases">
        <authorList>
            <person name="Lanie J.A."/>
            <person name="Ng W.-L."/>
            <person name="Kazmierczak K.M."/>
            <person name="Andrzejewski T.M."/>
            <person name="Davidsen T.M."/>
            <person name="Wayne K.J."/>
            <person name="Tettelin H."/>
            <person name="Glass J.I."/>
            <person name="Rusch D."/>
            <person name="Podicherti R."/>
            <person name="Tsui H.-C.T."/>
            <person name="Winkler M.E."/>
        </authorList>
    </citation>
    <scope>NUCLEOTIDE SEQUENCE</scope>
</reference>
<protein>
    <recommendedName>
        <fullName evidence="3">Cell division protein FtsL</fullName>
    </recommendedName>
</protein>